<evidence type="ECO:0000256" key="1">
    <source>
        <dbReference type="ARBA" id="ARBA00022737"/>
    </source>
</evidence>
<dbReference type="Gene3D" id="1.25.10.10">
    <property type="entry name" value="Leucine-rich Repeat Variant"/>
    <property type="match status" value="1"/>
</dbReference>
<dbReference type="EMBL" id="KB311138">
    <property type="protein sequence ID" value="ELT89868.1"/>
    <property type="molecule type" value="Genomic_DNA"/>
</dbReference>
<reference evidence="5" key="1">
    <citation type="submission" date="2012-12" db="EMBL/GenBank/DDBJ databases">
        <authorList>
            <person name="Hellsten U."/>
            <person name="Grimwood J."/>
            <person name="Chapman J.A."/>
            <person name="Shapiro H."/>
            <person name="Aerts A."/>
            <person name="Otillar R.P."/>
            <person name="Terry A.Y."/>
            <person name="Boore J.L."/>
            <person name="Simakov O."/>
            <person name="Marletaz F."/>
            <person name="Cho S.-J."/>
            <person name="Edsinger-Gonzales E."/>
            <person name="Havlak P."/>
            <person name="Kuo D.-H."/>
            <person name="Larsson T."/>
            <person name="Lv J."/>
            <person name="Arendt D."/>
            <person name="Savage R."/>
            <person name="Osoegawa K."/>
            <person name="de Jong P."/>
            <person name="Lindberg D.R."/>
            <person name="Seaver E.C."/>
            <person name="Weisblat D.A."/>
            <person name="Putnam N.H."/>
            <person name="Grigoriev I.V."/>
            <person name="Rokhsar D.S."/>
        </authorList>
    </citation>
    <scope>NUCLEOTIDE SEQUENCE</scope>
    <source>
        <strain evidence="5">I ESC-2004</strain>
    </source>
</reference>
<dbReference type="GO" id="GO:0000774">
    <property type="term" value="F:adenyl-nucleotide exchange factor activity"/>
    <property type="evidence" value="ECO:0007669"/>
    <property type="project" value="TreeGrafter"/>
</dbReference>
<dbReference type="GO" id="GO:0005783">
    <property type="term" value="C:endoplasmic reticulum"/>
    <property type="evidence" value="ECO:0007669"/>
    <property type="project" value="TreeGrafter"/>
</dbReference>
<evidence type="ECO:0000313" key="3">
    <source>
        <dbReference type="EMBL" id="ELT89868.1"/>
    </source>
</evidence>
<reference evidence="3 5" key="2">
    <citation type="journal article" date="2013" name="Nature">
        <title>Insights into bilaterian evolution from three spiralian genomes.</title>
        <authorList>
            <person name="Simakov O."/>
            <person name="Marletaz F."/>
            <person name="Cho S.J."/>
            <person name="Edsinger-Gonzales E."/>
            <person name="Havlak P."/>
            <person name="Hellsten U."/>
            <person name="Kuo D.H."/>
            <person name="Larsson T."/>
            <person name="Lv J."/>
            <person name="Arendt D."/>
            <person name="Savage R."/>
            <person name="Osoegawa K."/>
            <person name="de Jong P."/>
            <person name="Grimwood J."/>
            <person name="Chapman J.A."/>
            <person name="Shapiro H."/>
            <person name="Aerts A."/>
            <person name="Otillar R.P."/>
            <person name="Terry A.Y."/>
            <person name="Boore J.L."/>
            <person name="Grigoriev I.V."/>
            <person name="Lindberg D.R."/>
            <person name="Seaver E.C."/>
            <person name="Weisblat D.A."/>
            <person name="Putnam N.H."/>
            <person name="Rokhsar D.S."/>
        </authorList>
    </citation>
    <scope>NUCLEOTIDE SEQUENCE</scope>
    <source>
        <strain evidence="3 5">I ESC-2004</strain>
    </source>
</reference>
<keyword evidence="5" id="KW-1185">Reference proteome</keyword>
<dbReference type="PANTHER" id="PTHR19316:SF18">
    <property type="entry name" value="HSP70-BINDING PROTEIN 1"/>
    <property type="match status" value="1"/>
</dbReference>
<name>R7T8W8_CAPTE</name>
<dbReference type="STRING" id="283909.R7T8W8"/>
<dbReference type="OrthoDB" id="10250458at2759"/>
<dbReference type="EnsemblMetazoa" id="CapteT21393">
    <property type="protein sequence ID" value="CapteP21393"/>
    <property type="gene ID" value="CapteG21393"/>
</dbReference>
<proteinExistence type="predicted"/>
<keyword evidence="1" id="KW-0677">Repeat</keyword>
<dbReference type="HOGENOM" id="CLU_049387_0_0_1"/>
<dbReference type="InterPro" id="IPR011989">
    <property type="entry name" value="ARM-like"/>
</dbReference>
<accession>R7T8W8</accession>
<dbReference type="SUPFAM" id="SSF48371">
    <property type="entry name" value="ARM repeat"/>
    <property type="match status" value="1"/>
</dbReference>
<dbReference type="InterPro" id="IPR013918">
    <property type="entry name" value="Nucleotide_exch_fac_Fes1"/>
</dbReference>
<dbReference type="EMBL" id="AMQN01003187">
    <property type="status" value="NOT_ANNOTATED_CDS"/>
    <property type="molecule type" value="Genomic_DNA"/>
</dbReference>
<dbReference type="FunCoup" id="R7T8W8">
    <property type="interactions" value="1293"/>
</dbReference>
<evidence type="ECO:0000313" key="4">
    <source>
        <dbReference type="EnsemblMetazoa" id="CapteP21393"/>
    </source>
</evidence>
<reference evidence="4" key="3">
    <citation type="submission" date="2015-06" db="UniProtKB">
        <authorList>
            <consortium name="EnsemblMetazoa"/>
        </authorList>
    </citation>
    <scope>IDENTIFICATION</scope>
</reference>
<dbReference type="InterPro" id="IPR050693">
    <property type="entry name" value="Hsp70_NEF-Inhibitors"/>
</dbReference>
<evidence type="ECO:0000259" key="2">
    <source>
        <dbReference type="Pfam" id="PF08609"/>
    </source>
</evidence>
<feature type="domain" description="Nucleotide exchange factor Fes1" evidence="2">
    <location>
        <begin position="16"/>
        <end position="104"/>
    </location>
</feature>
<gene>
    <name evidence="3" type="ORF">CAPTEDRAFT_21393</name>
</gene>
<dbReference type="AlphaFoldDB" id="R7T8W8"/>
<dbReference type="Pfam" id="PF08609">
    <property type="entry name" value="Fes1"/>
    <property type="match status" value="1"/>
</dbReference>
<dbReference type="OMA" id="CHVQSGL"/>
<dbReference type="InterPro" id="IPR016024">
    <property type="entry name" value="ARM-type_fold"/>
</dbReference>
<protein>
    <recommendedName>
        <fullName evidence="2">Nucleotide exchange factor Fes1 domain-containing protein</fullName>
    </recommendedName>
</protein>
<evidence type="ECO:0000313" key="5">
    <source>
        <dbReference type="Proteomes" id="UP000014760"/>
    </source>
</evidence>
<dbReference type="Proteomes" id="UP000014760">
    <property type="component" value="Unassembled WGS sequence"/>
</dbReference>
<organism evidence="3">
    <name type="scientific">Capitella teleta</name>
    <name type="common">Polychaete worm</name>
    <dbReference type="NCBI Taxonomy" id="283909"/>
    <lineage>
        <taxon>Eukaryota</taxon>
        <taxon>Metazoa</taxon>
        <taxon>Spiralia</taxon>
        <taxon>Lophotrochozoa</taxon>
        <taxon>Annelida</taxon>
        <taxon>Polychaeta</taxon>
        <taxon>Sedentaria</taxon>
        <taxon>Scolecida</taxon>
        <taxon>Capitellidae</taxon>
        <taxon>Capitella</taxon>
    </lineage>
</organism>
<dbReference type="PANTHER" id="PTHR19316">
    <property type="entry name" value="PROTEIN FOLDING REGULATOR"/>
    <property type="match status" value="1"/>
</dbReference>
<sequence>MAEGEERDERRYPQNLQGILKFCVDNTKSEDATGESQFSEMTAERRQWLQEALASMGGGKDLVKQMMEDMQLLLKPDSEIDVESKEQALDDLCELVEDLDLANDFFKIGGFTLFPPLLKHPEPSIRAVTAELMATLAQNNPFCQDSLHGSKALDVLIPIVEDSEENDNVRIKAHLAISSLVRAHEASQKDFLAADGCSVLLRAMQSGVEKLQIKATFLLCGLCDEQSSVKDILHDMGMVHQVVAMLRLPHSTFHEHLMRALLAMASDHPNNIKECQKSELQLESLLNQRLQLLKGKEEYLEETESCQQLLKLCFNDTQKTCHSVDR</sequence>